<organism evidence="1 2">
    <name type="scientific">Alistipes onderdonkii subsp. vulgaris</name>
    <dbReference type="NCBI Taxonomy" id="2585117"/>
    <lineage>
        <taxon>Bacteria</taxon>
        <taxon>Pseudomonadati</taxon>
        <taxon>Bacteroidota</taxon>
        <taxon>Bacteroidia</taxon>
        <taxon>Bacteroidales</taxon>
        <taxon>Rikenellaceae</taxon>
        <taxon>Alistipes</taxon>
    </lineage>
</organism>
<accession>A0ACA8R0Q3</accession>
<dbReference type="Proteomes" id="UP000317465">
    <property type="component" value="Chromosome"/>
</dbReference>
<evidence type="ECO:0000313" key="1">
    <source>
        <dbReference type="EMBL" id="BBL10538.1"/>
    </source>
</evidence>
<protein>
    <submittedName>
        <fullName evidence="1">D-3-phosphoglycerate dehydrogenase</fullName>
    </submittedName>
</protein>
<gene>
    <name evidence="1" type="ORF">A5CPYCFAH4_27620</name>
</gene>
<sequence>MAHFFTFTPKKKAATDIDFIHLIESTGMKILVATEKPFAKEAVDGIRRIVEDAGYELALLEKYTDKAQLLAAVADVDALIVRSDKVTAEVIGAAKNLKIVVRAGAGYDNVDLAAATARGIVVMNTPGQNSNAVAELALAMMVFMSRNRFTPGTGSEIQGKTLGIHAYGNVGKLVGRKGKALGMNVIAYDPFITDAAVFEADGVKKVDSLEDLYRQADFLSLHIPATEQTRGSIGYELLMSMPKGATLVNTARKEVIDEQGVVRALTEREDLKYITDIAAGNQAELDEKFGKRVFATAKKMGAETAEANINAGLAAATQIVDFFRNGNTRFQVNK</sequence>
<keyword evidence="2" id="KW-1185">Reference proteome</keyword>
<evidence type="ECO:0000313" key="2">
    <source>
        <dbReference type="Proteomes" id="UP000317465"/>
    </source>
</evidence>
<name>A0ACA8R0Q3_9BACT</name>
<dbReference type="EMBL" id="AP019737">
    <property type="protein sequence ID" value="BBL10538.1"/>
    <property type="molecule type" value="Genomic_DNA"/>
</dbReference>
<reference evidence="1 2" key="1">
    <citation type="journal article" date="2020" name="Int. J. Syst. Evol. Microbiol.">
        <title>Alistipes communis sp. nov., Alistipes dispar sp. nov. and Alistipes onderdonkii subsp. vulgaris subsp. nov., isolated from human faeces, and creation of Alistipes onderdonkii subsp. onderdonkii subsp. nov.</title>
        <authorList>
            <person name="Sakamoto M."/>
            <person name="Ikeyama N."/>
            <person name="Ogata Y."/>
            <person name="Suda W."/>
            <person name="Iino T."/>
            <person name="Hattori M."/>
            <person name="Ohkuma M."/>
        </authorList>
    </citation>
    <scope>NUCLEOTIDE SEQUENCE [LARGE SCALE GENOMIC DNA]</scope>
    <source>
        <strain evidence="1 2">5CPYCFAH4</strain>
    </source>
</reference>
<proteinExistence type="predicted"/>